<dbReference type="AlphaFoldDB" id="A0A1X0WH35"/>
<dbReference type="InterPro" id="IPR016032">
    <property type="entry name" value="Sig_transdc_resp-reg_C-effctor"/>
</dbReference>
<dbReference type="InterPro" id="IPR005143">
    <property type="entry name" value="TF_LuxR_autoind-bd_dom"/>
</dbReference>
<accession>A0A1X0WH35</accession>
<evidence type="ECO:0000256" key="4">
    <source>
        <dbReference type="ARBA" id="ARBA00023163"/>
    </source>
</evidence>
<dbReference type="SUPFAM" id="SSF75516">
    <property type="entry name" value="Pheromone-binding domain of LuxR-like quorum-sensing transcription factors"/>
    <property type="match status" value="1"/>
</dbReference>
<dbReference type="InterPro" id="IPR036388">
    <property type="entry name" value="WH-like_DNA-bd_sf"/>
</dbReference>
<feature type="domain" description="HTH luxR-type" evidence="5">
    <location>
        <begin position="182"/>
        <end position="247"/>
    </location>
</feature>
<organism evidence="6 7">
    <name type="scientific">Rouxiella badensis</name>
    <dbReference type="NCBI Taxonomy" id="1646377"/>
    <lineage>
        <taxon>Bacteria</taxon>
        <taxon>Pseudomonadati</taxon>
        <taxon>Pseudomonadota</taxon>
        <taxon>Gammaproteobacteria</taxon>
        <taxon>Enterobacterales</taxon>
        <taxon>Yersiniaceae</taxon>
        <taxon>Rouxiella</taxon>
    </lineage>
</organism>
<dbReference type="EMBL" id="MRWE01000009">
    <property type="protein sequence ID" value="ORJ26117.1"/>
    <property type="molecule type" value="Genomic_DNA"/>
</dbReference>
<evidence type="ECO:0000256" key="2">
    <source>
        <dbReference type="ARBA" id="ARBA00023125"/>
    </source>
</evidence>
<dbReference type="InterPro" id="IPR000792">
    <property type="entry name" value="Tscrpt_reg_LuxR_C"/>
</dbReference>
<dbReference type="GO" id="GO:0006355">
    <property type="term" value="P:regulation of DNA-templated transcription"/>
    <property type="evidence" value="ECO:0007669"/>
    <property type="project" value="InterPro"/>
</dbReference>
<dbReference type="SMART" id="SM00421">
    <property type="entry name" value="HTH_LUXR"/>
    <property type="match status" value="1"/>
</dbReference>
<dbReference type="PROSITE" id="PS50043">
    <property type="entry name" value="HTH_LUXR_2"/>
    <property type="match status" value="1"/>
</dbReference>
<evidence type="ECO:0000256" key="3">
    <source>
        <dbReference type="ARBA" id="ARBA00023159"/>
    </source>
</evidence>
<evidence type="ECO:0000259" key="5">
    <source>
        <dbReference type="PROSITE" id="PS50043"/>
    </source>
</evidence>
<dbReference type="GeneID" id="93565069"/>
<dbReference type="Proteomes" id="UP000192536">
    <property type="component" value="Unassembled WGS sequence"/>
</dbReference>
<protein>
    <recommendedName>
        <fullName evidence="5">HTH luxR-type domain-containing protein</fullName>
    </recommendedName>
</protein>
<dbReference type="PRINTS" id="PR00038">
    <property type="entry name" value="HTHLUXR"/>
</dbReference>
<dbReference type="Gene3D" id="3.30.450.80">
    <property type="entry name" value="Transcription factor LuxR-like, autoinducer-binding domain"/>
    <property type="match status" value="1"/>
</dbReference>
<evidence type="ECO:0000313" key="6">
    <source>
        <dbReference type="EMBL" id="ORJ26117.1"/>
    </source>
</evidence>
<dbReference type="STRING" id="1646377.BS640_07225"/>
<dbReference type="GO" id="GO:0003677">
    <property type="term" value="F:DNA binding"/>
    <property type="evidence" value="ECO:0007669"/>
    <property type="project" value="UniProtKB-KW"/>
</dbReference>
<gene>
    <name evidence="6" type="ORF">BS640_07225</name>
</gene>
<keyword evidence="1" id="KW-0805">Transcription regulation</keyword>
<reference evidence="6 7" key="1">
    <citation type="journal article" date="2017" name="Int. J. Syst. Evol. Microbiol.">
        <title>Rouxiella badensis sp. nov. and Rouxiella silvae sp. nov. isolated from peat bog soil in Germany and emendation of the genus description.</title>
        <authorList>
            <person name="Le Fleche-Mateos A."/>
            <person name="Kugler J.H."/>
            <person name="Hansen S.H."/>
            <person name="Syldatk C."/>
            <person name="Hausmann R."/>
            <person name="Lomprez F."/>
            <person name="Vandenbogaert M."/>
            <person name="Manuguerra J.C."/>
            <person name="Grimont P.A."/>
        </authorList>
    </citation>
    <scope>NUCLEOTIDE SEQUENCE [LARGE SCALE GENOMIC DNA]</scope>
    <source>
        <strain evidence="6 7">DSM 100043</strain>
    </source>
</reference>
<dbReference type="RefSeq" id="WP_017492591.1">
    <property type="nucleotide sequence ID" value="NZ_CAUQAZ010000034.1"/>
</dbReference>
<dbReference type="PANTHER" id="PTHR44688:SF16">
    <property type="entry name" value="DNA-BINDING TRANSCRIPTIONAL ACTIVATOR DEVR_DOSR"/>
    <property type="match status" value="1"/>
</dbReference>
<evidence type="ECO:0000256" key="1">
    <source>
        <dbReference type="ARBA" id="ARBA00023015"/>
    </source>
</evidence>
<keyword evidence="4" id="KW-0804">Transcription</keyword>
<name>A0A1X0WH35_9GAMM</name>
<dbReference type="Pfam" id="PF00196">
    <property type="entry name" value="GerE"/>
    <property type="match status" value="1"/>
</dbReference>
<dbReference type="CDD" id="cd06170">
    <property type="entry name" value="LuxR_C_like"/>
    <property type="match status" value="1"/>
</dbReference>
<dbReference type="PROSITE" id="PS00622">
    <property type="entry name" value="HTH_LUXR_1"/>
    <property type="match status" value="1"/>
</dbReference>
<proteinExistence type="predicted"/>
<dbReference type="SUPFAM" id="SSF46894">
    <property type="entry name" value="C-terminal effector domain of the bipartite response regulators"/>
    <property type="match status" value="1"/>
</dbReference>
<dbReference type="Gene3D" id="1.10.10.10">
    <property type="entry name" value="Winged helix-like DNA-binding domain superfamily/Winged helix DNA-binding domain"/>
    <property type="match status" value="1"/>
</dbReference>
<keyword evidence="7" id="KW-1185">Reference proteome</keyword>
<dbReference type="Pfam" id="PF03472">
    <property type="entry name" value="Autoind_bind"/>
    <property type="match status" value="1"/>
</dbReference>
<sequence length="259" mass="29575">MDSNLLFQALDNTLQKIQRADSKEMLQAICGNFFKQAGIDYFMFALCHSSSLADPDILIIENLPADWCDFYFRRGFQRIDPITAYCFSNTVPIHWHKLIQLPEYRDSQFQVMMHNAKSFGLTSGLSIPLRTVTGGSGMLSLISRQTADKSENSFNILTPYAMLLTSHLLESVNRNNWMNKEQSLDKVKLTGREYDCLFWACEGKTSWEISKILCISERTVMFHLNNATEKFGAKNRQHAVAKGILGNIIRPKIYPDDTP</sequence>
<dbReference type="PANTHER" id="PTHR44688">
    <property type="entry name" value="DNA-BINDING TRANSCRIPTIONAL ACTIVATOR DEVR_DOSR"/>
    <property type="match status" value="1"/>
</dbReference>
<dbReference type="InterPro" id="IPR036693">
    <property type="entry name" value="TF_LuxR_autoind-bd_dom_sf"/>
</dbReference>
<keyword evidence="2" id="KW-0238">DNA-binding</keyword>
<comment type="caution">
    <text evidence="6">The sequence shown here is derived from an EMBL/GenBank/DDBJ whole genome shotgun (WGS) entry which is preliminary data.</text>
</comment>
<keyword evidence="3" id="KW-0010">Activator</keyword>
<evidence type="ECO:0000313" key="7">
    <source>
        <dbReference type="Proteomes" id="UP000192536"/>
    </source>
</evidence>